<keyword evidence="2" id="KW-1185">Reference proteome</keyword>
<dbReference type="EMBL" id="BJUN01000006">
    <property type="protein sequence ID" value="GEK58438.1"/>
    <property type="molecule type" value="Genomic_DNA"/>
</dbReference>
<comment type="caution">
    <text evidence="1">The sequence shown here is derived from an EMBL/GenBank/DDBJ whole genome shotgun (WGS) entry which is preliminary data.</text>
</comment>
<proteinExistence type="predicted"/>
<evidence type="ECO:0000313" key="1">
    <source>
        <dbReference type="EMBL" id="GEK58438.1"/>
    </source>
</evidence>
<name>A0A510Y521_MARHA</name>
<dbReference type="AlphaFoldDB" id="A0A510Y521"/>
<sequence>MCHPPISISNAVRTKAVPLALCFVQEGQARRYLPAGSSLFIYLACKGRWYTTVYGQHASGRFF</sequence>
<reference evidence="1 2" key="1">
    <citation type="submission" date="2019-07" db="EMBL/GenBank/DDBJ databases">
        <title>Whole genome shotgun sequence of Marinococcus halophilus NBRC 102359.</title>
        <authorList>
            <person name="Hosoyama A."/>
            <person name="Uohara A."/>
            <person name="Ohji S."/>
            <person name="Ichikawa N."/>
        </authorList>
    </citation>
    <scope>NUCLEOTIDE SEQUENCE [LARGE SCALE GENOMIC DNA]</scope>
    <source>
        <strain evidence="1 2">NBRC 102359</strain>
    </source>
</reference>
<evidence type="ECO:0000313" key="2">
    <source>
        <dbReference type="Proteomes" id="UP000321051"/>
    </source>
</evidence>
<gene>
    <name evidence="1" type="ORF">MHA01_13430</name>
</gene>
<protein>
    <submittedName>
        <fullName evidence="1">Uncharacterized protein</fullName>
    </submittedName>
</protein>
<dbReference type="Proteomes" id="UP000321051">
    <property type="component" value="Unassembled WGS sequence"/>
</dbReference>
<accession>A0A510Y521</accession>
<organism evidence="1 2">
    <name type="scientific">Marinococcus halophilus</name>
    <dbReference type="NCBI Taxonomy" id="1371"/>
    <lineage>
        <taxon>Bacteria</taxon>
        <taxon>Bacillati</taxon>
        <taxon>Bacillota</taxon>
        <taxon>Bacilli</taxon>
        <taxon>Bacillales</taxon>
        <taxon>Bacillaceae</taxon>
        <taxon>Marinococcus</taxon>
    </lineage>
</organism>